<sequence>MCFALLVIFMCSFARWTCVTKTNAVERRVALRLASQAVVTLSPREVLLTYLECLLVLILVYNLRKNCSSAHRIAARVLFACEMRSCCLDSARTVSTFSRLM</sequence>
<dbReference type="AlphaFoldDB" id="A0A131YEH8"/>
<organism evidence="2">
    <name type="scientific">Rhipicephalus appendiculatus</name>
    <name type="common">Brown ear tick</name>
    <dbReference type="NCBI Taxonomy" id="34631"/>
    <lineage>
        <taxon>Eukaryota</taxon>
        <taxon>Metazoa</taxon>
        <taxon>Ecdysozoa</taxon>
        <taxon>Arthropoda</taxon>
        <taxon>Chelicerata</taxon>
        <taxon>Arachnida</taxon>
        <taxon>Acari</taxon>
        <taxon>Parasitiformes</taxon>
        <taxon>Ixodida</taxon>
        <taxon>Ixodoidea</taxon>
        <taxon>Ixodidae</taxon>
        <taxon>Rhipicephalinae</taxon>
        <taxon>Rhipicephalus</taxon>
        <taxon>Rhipicephalus</taxon>
    </lineage>
</organism>
<feature type="chain" id="PRO_5007284804" description="Secreted protein" evidence="1">
    <location>
        <begin position="17"/>
        <end position="101"/>
    </location>
</feature>
<evidence type="ECO:0000313" key="2">
    <source>
        <dbReference type="EMBL" id="JAP76486.1"/>
    </source>
</evidence>
<feature type="signal peptide" evidence="1">
    <location>
        <begin position="1"/>
        <end position="16"/>
    </location>
</feature>
<keyword evidence="1" id="KW-0732">Signal</keyword>
<protein>
    <recommendedName>
        <fullName evidence="3">Secreted protein</fullName>
    </recommendedName>
</protein>
<accession>A0A131YEH8</accession>
<reference evidence="2" key="1">
    <citation type="journal article" date="2016" name="Ticks Tick Borne Dis.">
        <title>De novo assembly and annotation of the salivary gland transcriptome of Rhipicephalus appendiculatus male and female ticks during blood feeding.</title>
        <authorList>
            <person name="de Castro M.H."/>
            <person name="de Klerk D."/>
            <person name="Pienaar R."/>
            <person name="Latif A.A."/>
            <person name="Rees D.J."/>
            <person name="Mans B.J."/>
        </authorList>
    </citation>
    <scope>NUCLEOTIDE SEQUENCE</scope>
    <source>
        <tissue evidence="2">Salivary glands</tissue>
    </source>
</reference>
<evidence type="ECO:0000256" key="1">
    <source>
        <dbReference type="SAM" id="SignalP"/>
    </source>
</evidence>
<evidence type="ECO:0008006" key="3">
    <source>
        <dbReference type="Google" id="ProtNLM"/>
    </source>
</evidence>
<proteinExistence type="predicted"/>
<dbReference type="EMBL" id="GEDV01012071">
    <property type="protein sequence ID" value="JAP76486.1"/>
    <property type="molecule type" value="Transcribed_RNA"/>
</dbReference>
<name>A0A131YEH8_RHIAP</name>